<dbReference type="AlphaFoldDB" id="A0A7Z0KYV0"/>
<dbReference type="InterPro" id="IPR029058">
    <property type="entry name" value="AB_hydrolase_fold"/>
</dbReference>
<feature type="domain" description="AB hydrolase-1" evidence="2">
    <location>
        <begin position="24"/>
        <end position="240"/>
    </location>
</feature>
<dbReference type="SUPFAM" id="SSF53474">
    <property type="entry name" value="alpha/beta-Hydrolases"/>
    <property type="match status" value="1"/>
</dbReference>
<reference evidence="3 4" key="1">
    <citation type="journal article" date="2000" name="Arch. Microbiol.">
        <title>Rhodobaca bogoriensis gen. nov. and sp. nov., an alkaliphilic purple nonsulfur bacterium from African Rift Valley soda lakes.</title>
        <authorList>
            <person name="Milford A.D."/>
            <person name="Achenbach L.A."/>
            <person name="Jung D.O."/>
            <person name="Madigan M.T."/>
        </authorList>
    </citation>
    <scope>NUCLEOTIDE SEQUENCE [LARGE SCALE GENOMIC DNA]</scope>
    <source>
        <strain evidence="3 4">2376</strain>
    </source>
</reference>
<evidence type="ECO:0000256" key="1">
    <source>
        <dbReference type="ARBA" id="ARBA00022801"/>
    </source>
</evidence>
<evidence type="ECO:0000259" key="2">
    <source>
        <dbReference type="Pfam" id="PF00561"/>
    </source>
</evidence>
<dbReference type="Pfam" id="PF00561">
    <property type="entry name" value="Abhydrolase_1"/>
    <property type="match status" value="1"/>
</dbReference>
<dbReference type="PRINTS" id="PR00111">
    <property type="entry name" value="ABHYDROLASE"/>
</dbReference>
<dbReference type="GO" id="GO:0016787">
    <property type="term" value="F:hydrolase activity"/>
    <property type="evidence" value="ECO:0007669"/>
    <property type="project" value="UniProtKB-KW"/>
</dbReference>
<name>A0A7Z0KYV0_9RHOB</name>
<dbReference type="PANTHER" id="PTHR43798:SF31">
    <property type="entry name" value="AB HYDROLASE SUPERFAMILY PROTEIN YCLE"/>
    <property type="match status" value="1"/>
</dbReference>
<keyword evidence="4" id="KW-1185">Reference proteome</keyword>
<dbReference type="Proteomes" id="UP000529417">
    <property type="component" value="Unassembled WGS sequence"/>
</dbReference>
<accession>A0A7Z0KYV0</accession>
<comment type="caution">
    <text evidence="3">The sequence shown here is derived from an EMBL/GenBank/DDBJ whole genome shotgun (WGS) entry which is preliminary data.</text>
</comment>
<dbReference type="PANTHER" id="PTHR43798">
    <property type="entry name" value="MONOACYLGLYCEROL LIPASE"/>
    <property type="match status" value="1"/>
</dbReference>
<dbReference type="RefSeq" id="WP_179905578.1">
    <property type="nucleotide sequence ID" value="NZ_JACBXS010000012.1"/>
</dbReference>
<sequence>MSHPPAQAPAMHHIAIGRRGAPGVVFAHGWGRSHRDFIPTAEALAPVARAVLPDLPGFGATPRPEAAWDTGDYADAMAEALRGGLVDGPVVWVGHSFGGRIGLRLAVRHPDLLTGLVLVAAAGIPRAQPLVEQLRGRWRSRQFRRLKARATDQAALEALEDRFGSPDYVQSRRDGLRDIFLKTIAEDQSADLRRINLPVTLIYGGRDTETPPDLGRRMANAIPGAEYVQLDPCDHISVLDRGRHQIALAVKEKLVAQVAP</sequence>
<proteinExistence type="predicted"/>
<organism evidence="3 4">
    <name type="scientific">Rhabdonatronobacter sediminivivens</name>
    <dbReference type="NCBI Taxonomy" id="2743469"/>
    <lineage>
        <taxon>Bacteria</taxon>
        <taxon>Pseudomonadati</taxon>
        <taxon>Pseudomonadota</taxon>
        <taxon>Alphaproteobacteria</taxon>
        <taxon>Rhodobacterales</taxon>
        <taxon>Paracoccaceae</taxon>
        <taxon>Rhabdonatronobacter</taxon>
    </lineage>
</organism>
<evidence type="ECO:0000313" key="4">
    <source>
        <dbReference type="Proteomes" id="UP000529417"/>
    </source>
</evidence>
<dbReference type="InterPro" id="IPR050266">
    <property type="entry name" value="AB_hydrolase_sf"/>
</dbReference>
<dbReference type="EMBL" id="JACBXS010000012">
    <property type="protein sequence ID" value="NYS24876.1"/>
    <property type="molecule type" value="Genomic_DNA"/>
</dbReference>
<dbReference type="Gene3D" id="3.40.50.1820">
    <property type="entry name" value="alpha/beta hydrolase"/>
    <property type="match status" value="1"/>
</dbReference>
<gene>
    <name evidence="3" type="ORF">HUK65_07695</name>
</gene>
<evidence type="ECO:0000313" key="3">
    <source>
        <dbReference type="EMBL" id="NYS24876.1"/>
    </source>
</evidence>
<dbReference type="GO" id="GO:0016020">
    <property type="term" value="C:membrane"/>
    <property type="evidence" value="ECO:0007669"/>
    <property type="project" value="TreeGrafter"/>
</dbReference>
<keyword evidence="1 3" id="KW-0378">Hydrolase</keyword>
<dbReference type="InterPro" id="IPR000073">
    <property type="entry name" value="AB_hydrolase_1"/>
</dbReference>
<protein>
    <submittedName>
        <fullName evidence="3">Alpha/beta fold hydrolase</fullName>
    </submittedName>
</protein>